<comment type="caution">
    <text evidence="3">The sequence shown here is derived from an EMBL/GenBank/DDBJ whole genome shotgun (WGS) entry which is preliminary data.</text>
</comment>
<evidence type="ECO:0000313" key="4">
    <source>
        <dbReference type="Proteomes" id="UP001198565"/>
    </source>
</evidence>
<dbReference type="InterPro" id="IPR026555">
    <property type="entry name" value="NSL3/Tex30"/>
</dbReference>
<proteinExistence type="predicted"/>
<dbReference type="Proteomes" id="UP001198565">
    <property type="component" value="Unassembled WGS sequence"/>
</dbReference>
<accession>A0ABS7QY66</accession>
<sequence>MSVGERDAALDAETPGALGGRPPGPHARAVVLLLHGGRSEDATPPTRWNLPGLRMIPFGRAVARATAGHGVAIATARYRFRGWNGERADAAVDALRALDELRRLSGGRPVVLVGHSMGGRAALRAAGHPTVRGVVALAPWCPLDEPVTQLRGTRTVLLHCPVDRVTDARGSWELVRRARAEGAEACGIAMPYGGHTMLRRAGDWHRLTAATVAGLLDVAPLPTAVETRWTTGGEDGSGGRLRYEELALGG</sequence>
<dbReference type="EMBL" id="JAINVZ010000011">
    <property type="protein sequence ID" value="MBY8886727.1"/>
    <property type="molecule type" value="Genomic_DNA"/>
</dbReference>
<dbReference type="Pfam" id="PF12697">
    <property type="entry name" value="Abhydrolase_6"/>
    <property type="match status" value="1"/>
</dbReference>
<dbReference type="Gene3D" id="3.40.50.1820">
    <property type="entry name" value="alpha/beta hydrolase"/>
    <property type="match status" value="1"/>
</dbReference>
<organism evidence="3 4">
    <name type="scientific">Streptantibioticus parmotrematis</name>
    <dbReference type="NCBI Taxonomy" id="2873249"/>
    <lineage>
        <taxon>Bacteria</taxon>
        <taxon>Bacillati</taxon>
        <taxon>Actinomycetota</taxon>
        <taxon>Actinomycetes</taxon>
        <taxon>Kitasatosporales</taxon>
        <taxon>Streptomycetaceae</taxon>
        <taxon>Streptantibioticus</taxon>
    </lineage>
</organism>
<dbReference type="GO" id="GO:0016787">
    <property type="term" value="F:hydrolase activity"/>
    <property type="evidence" value="ECO:0007669"/>
    <property type="project" value="UniProtKB-KW"/>
</dbReference>
<dbReference type="RefSeq" id="WP_222979173.1">
    <property type="nucleotide sequence ID" value="NZ_JAINVZ010000011.1"/>
</dbReference>
<feature type="region of interest" description="Disordered" evidence="1">
    <location>
        <begin position="1"/>
        <end position="24"/>
    </location>
</feature>
<dbReference type="PANTHER" id="PTHR13136:SF11">
    <property type="entry name" value="TESTIS-EXPRESSED PROTEIN 30"/>
    <property type="match status" value="1"/>
</dbReference>
<dbReference type="InterPro" id="IPR029058">
    <property type="entry name" value="AB_hydrolase_fold"/>
</dbReference>
<reference evidence="3 4" key="1">
    <citation type="submission" date="2021-08" db="EMBL/GenBank/DDBJ databases">
        <title>Streptomyces sp. PTM05 isolated from lichen.</title>
        <authorList>
            <person name="Somphong A."/>
            <person name="Phongsopitanun W."/>
            <person name="Tanasupawat S."/>
        </authorList>
    </citation>
    <scope>NUCLEOTIDE SEQUENCE [LARGE SCALE GENOMIC DNA]</scope>
    <source>
        <strain evidence="3 4">Ptm05</strain>
    </source>
</reference>
<name>A0ABS7QY66_9ACTN</name>
<protein>
    <submittedName>
        <fullName evidence="3">Alpha/beta fold hydrolase</fullName>
    </submittedName>
</protein>
<evidence type="ECO:0000259" key="2">
    <source>
        <dbReference type="Pfam" id="PF12697"/>
    </source>
</evidence>
<dbReference type="PANTHER" id="PTHR13136">
    <property type="entry name" value="TESTIS DEVELOPMENT PROTEIN PRTD"/>
    <property type="match status" value="1"/>
</dbReference>
<keyword evidence="3" id="KW-0378">Hydrolase</keyword>
<evidence type="ECO:0000313" key="3">
    <source>
        <dbReference type="EMBL" id="MBY8886727.1"/>
    </source>
</evidence>
<feature type="domain" description="AB hydrolase-1" evidence="2">
    <location>
        <begin position="31"/>
        <end position="209"/>
    </location>
</feature>
<dbReference type="SUPFAM" id="SSF53474">
    <property type="entry name" value="alpha/beta-Hydrolases"/>
    <property type="match status" value="1"/>
</dbReference>
<gene>
    <name evidence="3" type="ORF">K7472_17905</name>
</gene>
<dbReference type="InterPro" id="IPR000073">
    <property type="entry name" value="AB_hydrolase_1"/>
</dbReference>
<evidence type="ECO:0000256" key="1">
    <source>
        <dbReference type="SAM" id="MobiDB-lite"/>
    </source>
</evidence>
<keyword evidence="4" id="KW-1185">Reference proteome</keyword>